<sequence length="115" mass="11719">MLVVAAVASAGVLGAHIGASANAHAEPAAAPSPSYELGYTKAVNDIRIMASRMRAEGFDLAEINVANRIPALCAKESAAMRTGRDGSDGQSINGPEFLRGCTDGLNSVVRGGTAY</sequence>
<name>A0A1A3P473_MYCAS</name>
<evidence type="ECO:0000313" key="3">
    <source>
        <dbReference type="Proteomes" id="UP000093928"/>
    </source>
</evidence>
<proteinExistence type="predicted"/>
<accession>A0A1A3P473</accession>
<evidence type="ECO:0000256" key="1">
    <source>
        <dbReference type="SAM" id="SignalP"/>
    </source>
</evidence>
<feature type="chain" id="PRO_5008327415" description="DUF732 domain-containing protein" evidence="1">
    <location>
        <begin position="26"/>
        <end position="115"/>
    </location>
</feature>
<feature type="signal peptide" evidence="1">
    <location>
        <begin position="1"/>
        <end position="25"/>
    </location>
</feature>
<evidence type="ECO:0000313" key="2">
    <source>
        <dbReference type="EMBL" id="OBK28460.1"/>
    </source>
</evidence>
<organism evidence="2 3">
    <name type="scientific">Mycobacterium asiaticum</name>
    <dbReference type="NCBI Taxonomy" id="1790"/>
    <lineage>
        <taxon>Bacteria</taxon>
        <taxon>Bacillati</taxon>
        <taxon>Actinomycetota</taxon>
        <taxon>Actinomycetes</taxon>
        <taxon>Mycobacteriales</taxon>
        <taxon>Mycobacteriaceae</taxon>
        <taxon>Mycobacterium</taxon>
    </lineage>
</organism>
<dbReference type="EMBL" id="LZLS01000078">
    <property type="protein sequence ID" value="OBK28460.1"/>
    <property type="molecule type" value="Genomic_DNA"/>
</dbReference>
<comment type="caution">
    <text evidence="2">The sequence shown here is derived from an EMBL/GenBank/DDBJ whole genome shotgun (WGS) entry which is preliminary data.</text>
</comment>
<reference evidence="2 3" key="1">
    <citation type="submission" date="2016-06" db="EMBL/GenBank/DDBJ databases">
        <authorList>
            <person name="Kjaerup R.B."/>
            <person name="Dalgaard T.S."/>
            <person name="Juul-Madsen H.R."/>
        </authorList>
    </citation>
    <scope>NUCLEOTIDE SEQUENCE [LARGE SCALE GENOMIC DNA]</scope>
    <source>
        <strain evidence="2 3">1165133.8</strain>
    </source>
</reference>
<protein>
    <recommendedName>
        <fullName evidence="4">DUF732 domain-containing protein</fullName>
    </recommendedName>
</protein>
<gene>
    <name evidence="2" type="ORF">A5634_20480</name>
</gene>
<dbReference type="AlphaFoldDB" id="A0A1A3P473"/>
<evidence type="ECO:0008006" key="4">
    <source>
        <dbReference type="Google" id="ProtNLM"/>
    </source>
</evidence>
<keyword evidence="1" id="KW-0732">Signal</keyword>
<dbReference type="Proteomes" id="UP000093928">
    <property type="component" value="Unassembled WGS sequence"/>
</dbReference>